<dbReference type="STRING" id="1316194.A0A1Q5UGF4"/>
<reference evidence="1 2" key="1">
    <citation type="submission" date="2016-10" db="EMBL/GenBank/DDBJ databases">
        <title>Genome sequence of the ascomycete fungus Penicillium subrubescens.</title>
        <authorList>
            <person name="De Vries R.P."/>
            <person name="Peng M."/>
            <person name="Dilokpimol A."/>
            <person name="Hilden K."/>
            <person name="Makela M.R."/>
            <person name="Grigoriev I."/>
            <person name="Riley R."/>
            <person name="Granchi Z."/>
        </authorList>
    </citation>
    <scope>NUCLEOTIDE SEQUENCE [LARGE SCALE GENOMIC DNA]</scope>
    <source>
        <strain evidence="1 2">CBS 132785</strain>
    </source>
</reference>
<comment type="caution">
    <text evidence="1">The sequence shown here is derived from an EMBL/GenBank/DDBJ whole genome shotgun (WGS) entry which is preliminary data.</text>
</comment>
<dbReference type="EMBL" id="MNBE01000276">
    <property type="protein sequence ID" value="OKP11568.1"/>
    <property type="molecule type" value="Genomic_DNA"/>
</dbReference>
<dbReference type="Proteomes" id="UP000186955">
    <property type="component" value="Unassembled WGS sequence"/>
</dbReference>
<gene>
    <name evidence="1" type="ORF">PENSUB_2870</name>
</gene>
<sequence>MPLAHLAKCSARSITTADILFDDVTKDQFPRDEETREAFGFNRCFHWKEESRLPGLYRGFLLFLHDREISPVELNKWQKTAPLRGRSRGSMPYPEIAEGDTSRGFFETSIYSKTQPQCVHQLQGPENLILRASIPNPNSVELDLWYDFGFALCTDEYHEKNLGALYSKLVGGESLFRDYDTSLGIASNCDATLPTCSFDEFWRAWRDGTMADLFDKYSVDGGLDGDTGSGLGRNIGFHHLREFLAFPFEKHELRPSLWRLKHLLALDDNTPLTGFPEIVEASHEYGFTPQIDAQTRINLRQSYRELLDTVDPLEVHRAMERGELLGCSESQLIFVGERARDVLQKMNLTRLKKNGGISHKLA</sequence>
<evidence type="ECO:0000313" key="2">
    <source>
        <dbReference type="Proteomes" id="UP000186955"/>
    </source>
</evidence>
<protein>
    <submittedName>
        <fullName evidence="1">Uncharacterized protein</fullName>
    </submittedName>
</protein>
<evidence type="ECO:0000313" key="1">
    <source>
        <dbReference type="EMBL" id="OKP11568.1"/>
    </source>
</evidence>
<proteinExistence type="predicted"/>
<keyword evidence="2" id="KW-1185">Reference proteome</keyword>
<name>A0A1Q5UGF4_9EURO</name>
<dbReference type="AlphaFoldDB" id="A0A1Q5UGF4"/>
<organism evidence="1 2">
    <name type="scientific">Penicillium subrubescens</name>
    <dbReference type="NCBI Taxonomy" id="1316194"/>
    <lineage>
        <taxon>Eukaryota</taxon>
        <taxon>Fungi</taxon>
        <taxon>Dikarya</taxon>
        <taxon>Ascomycota</taxon>
        <taxon>Pezizomycotina</taxon>
        <taxon>Eurotiomycetes</taxon>
        <taxon>Eurotiomycetidae</taxon>
        <taxon>Eurotiales</taxon>
        <taxon>Aspergillaceae</taxon>
        <taxon>Penicillium</taxon>
    </lineage>
</organism>
<accession>A0A1Q5UGF4</accession>